<feature type="transmembrane region" description="Helical" evidence="4">
    <location>
        <begin position="168"/>
        <end position="188"/>
    </location>
</feature>
<dbReference type="InterPro" id="IPR011701">
    <property type="entry name" value="MFS"/>
</dbReference>
<feature type="transmembrane region" description="Helical" evidence="4">
    <location>
        <begin position="308"/>
        <end position="330"/>
    </location>
</feature>
<reference evidence="6 7" key="1">
    <citation type="submission" date="2018-11" db="EMBL/GenBank/DDBJ databases">
        <title>Genomic Encyclopedia of Type Strains, Phase IV (KMG-IV): sequencing the most valuable type-strain genomes for metagenomic binning, comparative biology and taxonomic classification.</title>
        <authorList>
            <person name="Goeker M."/>
        </authorList>
    </citation>
    <scope>NUCLEOTIDE SEQUENCE [LARGE SCALE GENOMIC DNA]</scope>
    <source>
        <strain evidence="6 7">DSM 100275</strain>
    </source>
</reference>
<keyword evidence="7" id="KW-1185">Reference proteome</keyword>
<dbReference type="Proteomes" id="UP000276634">
    <property type="component" value="Unassembled WGS sequence"/>
</dbReference>
<keyword evidence="1 4" id="KW-0812">Transmembrane</keyword>
<dbReference type="GO" id="GO:0005886">
    <property type="term" value="C:plasma membrane"/>
    <property type="evidence" value="ECO:0007669"/>
    <property type="project" value="TreeGrafter"/>
</dbReference>
<evidence type="ECO:0000313" key="7">
    <source>
        <dbReference type="Proteomes" id="UP000276634"/>
    </source>
</evidence>
<dbReference type="InterPro" id="IPR036259">
    <property type="entry name" value="MFS_trans_sf"/>
</dbReference>
<feature type="transmembrane region" description="Helical" evidence="4">
    <location>
        <begin position="285"/>
        <end position="302"/>
    </location>
</feature>
<dbReference type="AlphaFoldDB" id="A0A3N1Y9S7"/>
<dbReference type="InterPro" id="IPR020846">
    <property type="entry name" value="MFS_dom"/>
</dbReference>
<gene>
    <name evidence="6" type="ORF">EDC57_0268</name>
</gene>
<feature type="transmembrane region" description="Helical" evidence="4">
    <location>
        <begin position="342"/>
        <end position="365"/>
    </location>
</feature>
<feature type="transmembrane region" description="Helical" evidence="4">
    <location>
        <begin position="9"/>
        <end position="31"/>
    </location>
</feature>
<accession>A0A3N1Y9S7</accession>
<feature type="transmembrane region" description="Helical" evidence="4">
    <location>
        <begin position="43"/>
        <end position="67"/>
    </location>
</feature>
<evidence type="ECO:0000313" key="6">
    <source>
        <dbReference type="EMBL" id="ROR34372.1"/>
    </source>
</evidence>
<dbReference type="Gene3D" id="1.20.1250.20">
    <property type="entry name" value="MFS general substrate transporter like domains"/>
    <property type="match status" value="2"/>
</dbReference>
<keyword evidence="2 4" id="KW-1133">Transmembrane helix</keyword>
<protein>
    <submittedName>
        <fullName evidence="6">Sugar phosphate permease</fullName>
    </submittedName>
</protein>
<sequence>MAAEGTGRALAVLAGGAAAIFAALGVGRFALGMLLPGTGAGLGLGYAEMGLLGTANFVGYLAAVLAAGPVAERFGARRVVAASVVLVGASMLGVAAAPSFAAAALLYALTGFGSGAANVPVMALVSAWFAPRLRGRAAGLVVSANGIAIALAGQGVPVLAAAPGGWRTAWAALGLLCLACAALAGWLLRDDPARLGLEPVGGRQAVPAGGGRLPPGLVAHLGAVYFAFGATYVVYATFVVTTLIDDHGMAAERAGDFWSLVGLLSLASGPLFGGLSDRIGRRRGLALVFALQTVAYGLMALRPGTAGVLVSVVLYGVSAWAIPTIMAAAVGDLVGAARAGTVFGWITFVFALGQVAGPAGAGWLAERVGGFGPAYGAAAVLTAAGTALSLALRSRRPPAMMEETP</sequence>
<feature type="transmembrane region" description="Helical" evidence="4">
    <location>
        <begin position="222"/>
        <end position="244"/>
    </location>
</feature>
<dbReference type="OrthoDB" id="9793415at2"/>
<feature type="transmembrane region" description="Helical" evidence="4">
    <location>
        <begin position="79"/>
        <end position="98"/>
    </location>
</feature>
<keyword evidence="3 4" id="KW-0472">Membrane</keyword>
<feature type="transmembrane region" description="Helical" evidence="4">
    <location>
        <begin position="256"/>
        <end position="273"/>
    </location>
</feature>
<dbReference type="InterPro" id="IPR010645">
    <property type="entry name" value="MFS_4"/>
</dbReference>
<feature type="transmembrane region" description="Helical" evidence="4">
    <location>
        <begin position="371"/>
        <end position="392"/>
    </location>
</feature>
<evidence type="ECO:0000259" key="5">
    <source>
        <dbReference type="PROSITE" id="PS50850"/>
    </source>
</evidence>
<evidence type="ECO:0000256" key="2">
    <source>
        <dbReference type="ARBA" id="ARBA00022989"/>
    </source>
</evidence>
<evidence type="ECO:0000256" key="1">
    <source>
        <dbReference type="ARBA" id="ARBA00022692"/>
    </source>
</evidence>
<dbReference type="EMBL" id="RJVI01000001">
    <property type="protein sequence ID" value="ROR34372.1"/>
    <property type="molecule type" value="Genomic_DNA"/>
</dbReference>
<dbReference type="Pfam" id="PF07690">
    <property type="entry name" value="MFS_1"/>
    <property type="match status" value="1"/>
</dbReference>
<dbReference type="GO" id="GO:0022857">
    <property type="term" value="F:transmembrane transporter activity"/>
    <property type="evidence" value="ECO:0007669"/>
    <property type="project" value="InterPro"/>
</dbReference>
<feature type="domain" description="Major facilitator superfamily (MFS) profile" evidence="5">
    <location>
        <begin position="11"/>
        <end position="397"/>
    </location>
</feature>
<dbReference type="SUPFAM" id="SSF103473">
    <property type="entry name" value="MFS general substrate transporter"/>
    <property type="match status" value="1"/>
</dbReference>
<feature type="transmembrane region" description="Helical" evidence="4">
    <location>
        <begin position="137"/>
        <end position="162"/>
    </location>
</feature>
<name>A0A3N1Y9S7_9GAMM</name>
<evidence type="ECO:0000256" key="3">
    <source>
        <dbReference type="ARBA" id="ARBA00023136"/>
    </source>
</evidence>
<feature type="transmembrane region" description="Helical" evidence="4">
    <location>
        <begin position="104"/>
        <end position="130"/>
    </location>
</feature>
<proteinExistence type="predicted"/>
<comment type="caution">
    <text evidence="6">The sequence shown here is derived from an EMBL/GenBank/DDBJ whole genome shotgun (WGS) entry which is preliminary data.</text>
</comment>
<dbReference type="PANTHER" id="PTHR23537:SF1">
    <property type="entry name" value="SUGAR TRANSPORTER"/>
    <property type="match status" value="1"/>
</dbReference>
<dbReference type="RefSeq" id="WP_123399479.1">
    <property type="nucleotide sequence ID" value="NZ_RJVI01000001.1"/>
</dbReference>
<dbReference type="PANTHER" id="PTHR23537">
    <property type="match status" value="1"/>
</dbReference>
<dbReference type="PROSITE" id="PS50850">
    <property type="entry name" value="MFS"/>
    <property type="match status" value="1"/>
</dbReference>
<evidence type="ECO:0000256" key="4">
    <source>
        <dbReference type="SAM" id="Phobius"/>
    </source>
</evidence>
<organism evidence="6 7">
    <name type="scientific">Inmirania thermothiophila</name>
    <dbReference type="NCBI Taxonomy" id="1750597"/>
    <lineage>
        <taxon>Bacteria</taxon>
        <taxon>Pseudomonadati</taxon>
        <taxon>Pseudomonadota</taxon>
        <taxon>Gammaproteobacteria</taxon>
        <taxon>Chromatiales</taxon>
        <taxon>Ectothiorhodospiraceae</taxon>
        <taxon>Inmirania</taxon>
    </lineage>
</organism>